<dbReference type="EMBL" id="CP053452">
    <property type="protein sequence ID" value="QJX00554.1"/>
    <property type="molecule type" value="Genomic_DNA"/>
</dbReference>
<dbReference type="Gene3D" id="3.40.50.1240">
    <property type="entry name" value="Phosphoglycerate mutase-like"/>
    <property type="match status" value="1"/>
</dbReference>
<keyword evidence="3" id="KW-1185">Reference proteome</keyword>
<evidence type="ECO:0008006" key="4">
    <source>
        <dbReference type="Google" id="ProtNLM"/>
    </source>
</evidence>
<organism evidence="2 3">
    <name type="scientific">Frigoriglobus tundricola</name>
    <dbReference type="NCBI Taxonomy" id="2774151"/>
    <lineage>
        <taxon>Bacteria</taxon>
        <taxon>Pseudomonadati</taxon>
        <taxon>Planctomycetota</taxon>
        <taxon>Planctomycetia</taxon>
        <taxon>Gemmatales</taxon>
        <taxon>Gemmataceae</taxon>
        <taxon>Frigoriglobus</taxon>
    </lineage>
</organism>
<dbReference type="AlphaFoldDB" id="A0A6M5Z520"/>
<feature type="signal peptide" evidence="1">
    <location>
        <begin position="1"/>
        <end position="30"/>
    </location>
</feature>
<evidence type="ECO:0000313" key="3">
    <source>
        <dbReference type="Proteomes" id="UP000503447"/>
    </source>
</evidence>
<gene>
    <name evidence="2" type="ORF">FTUN_8184</name>
</gene>
<dbReference type="Proteomes" id="UP000503447">
    <property type="component" value="Chromosome"/>
</dbReference>
<evidence type="ECO:0000256" key="1">
    <source>
        <dbReference type="SAM" id="SignalP"/>
    </source>
</evidence>
<dbReference type="KEGG" id="ftj:FTUN_8184"/>
<feature type="chain" id="PRO_5026818032" description="Histidine phosphatase family protein" evidence="1">
    <location>
        <begin position="31"/>
        <end position="216"/>
    </location>
</feature>
<dbReference type="InterPro" id="IPR029033">
    <property type="entry name" value="His_PPase_superfam"/>
</dbReference>
<name>A0A6M5Z520_9BACT</name>
<dbReference type="RefSeq" id="WP_171475272.1">
    <property type="nucleotide sequence ID" value="NZ_CP053452.2"/>
</dbReference>
<keyword evidence="1" id="KW-0732">Signal</keyword>
<proteinExistence type="predicted"/>
<evidence type="ECO:0000313" key="2">
    <source>
        <dbReference type="EMBL" id="QJX00554.1"/>
    </source>
</evidence>
<reference evidence="3" key="1">
    <citation type="submission" date="2020-05" db="EMBL/GenBank/DDBJ databases">
        <title>Frigoriglobus tundricola gen. nov., sp. nov., a psychrotolerant cellulolytic planctomycete of the family Gemmataceae with two divergent copies of 16S rRNA gene.</title>
        <authorList>
            <person name="Kulichevskaya I.S."/>
            <person name="Ivanova A.A."/>
            <person name="Naumoff D.G."/>
            <person name="Beletsky A.V."/>
            <person name="Rijpstra W.I.C."/>
            <person name="Sinninghe Damste J.S."/>
            <person name="Mardanov A.V."/>
            <person name="Ravin N.V."/>
            <person name="Dedysh S.N."/>
        </authorList>
    </citation>
    <scope>NUCLEOTIDE SEQUENCE [LARGE SCALE GENOMIC DNA]</scope>
    <source>
        <strain evidence="3">PL17</strain>
    </source>
</reference>
<sequence>MYWIRVTRLAVVASALFVASALLCPAGAPADGGAKAVRYPQCVLIIRHAEKTGEKDDAHLSKKGNERAEVLDQLFVASAPRPNPFPKPDFIFAAKSHKESHRPVDTVAPLAKKHKLTINETFDSKLPKEGMEKPKEGIPELCDELLSGSKYAGKTVLISWRHSSIPDLARALKAGKVPEKWGDHVFDRVWQINYDDGGKATFRDLPQRLLPMDSEK</sequence>
<protein>
    <recommendedName>
        <fullName evidence="4">Histidine phosphatase family protein</fullName>
    </recommendedName>
</protein>
<accession>A0A6M5Z520</accession>